<proteinExistence type="predicted"/>
<organism evidence="2">
    <name type="scientific">Salix viminalis</name>
    <name type="common">Common osier</name>
    <name type="synonym">Basket willow</name>
    <dbReference type="NCBI Taxonomy" id="40686"/>
    <lineage>
        <taxon>Eukaryota</taxon>
        <taxon>Viridiplantae</taxon>
        <taxon>Streptophyta</taxon>
        <taxon>Embryophyta</taxon>
        <taxon>Tracheophyta</taxon>
        <taxon>Spermatophyta</taxon>
        <taxon>Magnoliopsida</taxon>
        <taxon>eudicotyledons</taxon>
        <taxon>Gunneridae</taxon>
        <taxon>Pentapetalae</taxon>
        <taxon>rosids</taxon>
        <taxon>fabids</taxon>
        <taxon>Malpighiales</taxon>
        <taxon>Salicaceae</taxon>
        <taxon>Saliceae</taxon>
        <taxon>Salix</taxon>
    </lineage>
</organism>
<protein>
    <submittedName>
        <fullName evidence="2">Uncharacterized protein</fullName>
    </submittedName>
</protein>
<sequence>MHCFAIRFDNFVIILIIAVWNWKDHSIRYQYAGNSGPALVLAHGLEQTELLEAWIQPRSLSSYSWLQKSQGIAIHSLFAAQDTSSPVVAWKLPSIINLLQPQIHLLQRLPAPTYCGKLPPAADSLLLFPLGFCCCCSFSWLVLIKAINDENSRRER</sequence>
<dbReference type="EMBL" id="CAADRP010001707">
    <property type="protein sequence ID" value="VFU49537.1"/>
    <property type="molecule type" value="Genomic_DNA"/>
</dbReference>
<reference evidence="2" key="1">
    <citation type="submission" date="2019-03" db="EMBL/GenBank/DDBJ databases">
        <authorList>
            <person name="Mank J."/>
            <person name="Almeida P."/>
        </authorList>
    </citation>
    <scope>NUCLEOTIDE SEQUENCE</scope>
    <source>
        <strain evidence="2">78183</strain>
    </source>
</reference>
<keyword evidence="1" id="KW-0472">Membrane</keyword>
<gene>
    <name evidence="2" type="ORF">SVIM_LOCUS326501</name>
</gene>
<name>A0A6N2MNB8_SALVM</name>
<accession>A0A6N2MNB8</accession>
<evidence type="ECO:0000313" key="2">
    <source>
        <dbReference type="EMBL" id="VFU49537.1"/>
    </source>
</evidence>
<feature type="transmembrane region" description="Helical" evidence="1">
    <location>
        <begin position="125"/>
        <end position="147"/>
    </location>
</feature>
<evidence type="ECO:0000256" key="1">
    <source>
        <dbReference type="SAM" id="Phobius"/>
    </source>
</evidence>
<dbReference type="AlphaFoldDB" id="A0A6N2MNB8"/>
<keyword evidence="1" id="KW-1133">Transmembrane helix</keyword>
<keyword evidence="1" id="KW-0812">Transmembrane</keyword>